<evidence type="ECO:0000313" key="4">
    <source>
        <dbReference type="Proteomes" id="UP000078546"/>
    </source>
</evidence>
<feature type="compositionally biased region" description="Polar residues" evidence="2">
    <location>
        <begin position="273"/>
        <end position="287"/>
    </location>
</feature>
<feature type="region of interest" description="Disordered" evidence="2">
    <location>
        <begin position="212"/>
        <end position="437"/>
    </location>
</feature>
<feature type="compositionally biased region" description="Basic and acidic residues" evidence="2">
    <location>
        <begin position="240"/>
        <end position="255"/>
    </location>
</feature>
<gene>
    <name evidence="3" type="ORF">POVCU1_075250</name>
</gene>
<dbReference type="AlphaFoldDB" id="A0A1A8XEI9"/>
<feature type="coiled-coil region" evidence="1">
    <location>
        <begin position="859"/>
        <end position="886"/>
    </location>
</feature>
<dbReference type="Proteomes" id="UP000078546">
    <property type="component" value="Unassembled WGS sequence"/>
</dbReference>
<feature type="compositionally biased region" description="Polar residues" evidence="2">
    <location>
        <begin position="413"/>
        <end position="437"/>
    </location>
</feature>
<keyword evidence="1" id="KW-0175">Coiled coil</keyword>
<feature type="compositionally biased region" description="Polar residues" evidence="2">
    <location>
        <begin position="228"/>
        <end position="239"/>
    </location>
</feature>
<feature type="compositionally biased region" description="Polar residues" evidence="2">
    <location>
        <begin position="554"/>
        <end position="586"/>
    </location>
</feature>
<feature type="compositionally biased region" description="Basic and acidic residues" evidence="2">
    <location>
        <begin position="175"/>
        <end position="193"/>
    </location>
</feature>
<feature type="compositionally biased region" description="Polar residues" evidence="2">
    <location>
        <begin position="523"/>
        <end position="541"/>
    </location>
</feature>
<evidence type="ECO:0000313" key="3">
    <source>
        <dbReference type="EMBL" id="SBT02296.1"/>
    </source>
</evidence>
<feature type="region of interest" description="Disordered" evidence="2">
    <location>
        <begin position="174"/>
        <end position="193"/>
    </location>
</feature>
<feature type="compositionally biased region" description="Pro residues" evidence="2">
    <location>
        <begin position="328"/>
        <end position="337"/>
    </location>
</feature>
<feature type="compositionally biased region" description="Polar residues" evidence="2">
    <location>
        <begin position="647"/>
        <end position="657"/>
    </location>
</feature>
<sequence length="1031" mass="116658">MADDSGYTTITHGTPVDMFFFMIKSDIKKLIHTHGHKNCGLMHEELCKKIQKVISEKKKIVFSIMDERGRQKWNNDWNSQKYAFFNNLFEEEEFINMCFPKKKFTNNPSLNPLLSKHIDFCKTKDNRRAAVVAKPEYSKCVEYNSWIDTQRNLFTREYLNNVSKFKQQTVNKYFSTKDHPGGHDPRGTYHGSKLDCEIYNPKSNRYQKELVEKAPKNKPQLPRVPNIISGSQGKDGSSPTDKDSRSAKTEPENNKSPRPKSRTPDSQIPPQPKTQTDDTSSFQNTPVKTEALGSPVNRGVEKKESIFIQGQYPTNIPPRAQAEAPPQTRSPPHPPEVTSPTSAIQSVPSPTATTSSSSSLPTVKDTTSSKITPTSSSLKIIPDTSLITGLPSLPDQHPPPLPPATEGQDKISHSTPGTSSDTNATTHPTISVPSTKPVDSSLSQLQVPVLNVSPIVTAPEVLGTPASSSASTITTTFTTTTATTAAVTIPTMSTIQNPISSTNEAPGILRTLQPPTGIALNGSKVTSPATDPQQTPLSSPTPRADKDTKAKSAAHTSPKANDPIQATDNPLSKDTQQASGNPSKTRVTIPHSKVQRTPYQIDQQNNTRAPQHPPNISVVPSTPDKSGASVNTPIVNTKAISKDDSTVRTNKNDNPSIIPQGITPLEHIIPTLLVILATVTLLFQLYKYTPFGFLLGRRGKRKKRDLRRIFEIPEKPTYESPNITVHEWEDPNLIGQTVENDVYTKLLKINRYKQEMQKRKKKNKTTLIEVHMHVLEEYKNDEWELHKGDFLEICLRGFINEENDNFSKLPNTELTIKSTKNDKIIEDIPKQGILWNNWIENHRNILEQWKKEAWFQILKNKWRNEEQIYKEKNDKLQENILNEQETHSIVSQKDVWKQWISKQATLIDMFKKEDWFKSMVYVQNKEKNNYHINEYNNISVTSKTELKNEKMNHEQGISKNIIQKLMVQIHMMVLEECIKEDIIKHKELCIDNFIEDIHNQNNYDEKRNIPQCDTDDFSVPEYEEIHISTNK</sequence>
<feature type="compositionally biased region" description="Polar residues" evidence="2">
    <location>
        <begin position="595"/>
        <end position="609"/>
    </location>
</feature>
<feature type="compositionally biased region" description="Low complexity" evidence="2">
    <location>
        <begin position="346"/>
        <end position="382"/>
    </location>
</feature>
<evidence type="ECO:0000256" key="1">
    <source>
        <dbReference type="SAM" id="Coils"/>
    </source>
</evidence>
<reference evidence="4" key="1">
    <citation type="submission" date="2016-05" db="EMBL/GenBank/DDBJ databases">
        <authorList>
            <person name="Naeem Raeece"/>
        </authorList>
    </citation>
    <scope>NUCLEOTIDE SEQUENCE [LARGE SCALE GENOMIC DNA]</scope>
</reference>
<dbReference type="EMBL" id="FLQV01003270">
    <property type="protein sequence ID" value="SBT02296.1"/>
    <property type="molecule type" value="Genomic_DNA"/>
</dbReference>
<accession>A0A1A8XEI9</accession>
<name>A0A1A8XEI9_PLAOA</name>
<feature type="region of interest" description="Disordered" evidence="2">
    <location>
        <begin position="497"/>
        <end position="661"/>
    </location>
</feature>
<feature type="compositionally biased region" description="Polar residues" evidence="2">
    <location>
        <begin position="618"/>
        <end position="639"/>
    </location>
</feature>
<proteinExistence type="predicted"/>
<evidence type="ECO:0000256" key="2">
    <source>
        <dbReference type="SAM" id="MobiDB-lite"/>
    </source>
</evidence>
<organism evidence="3 4">
    <name type="scientific">Plasmodium ovale curtisi</name>
    <dbReference type="NCBI Taxonomy" id="864141"/>
    <lineage>
        <taxon>Eukaryota</taxon>
        <taxon>Sar</taxon>
        <taxon>Alveolata</taxon>
        <taxon>Apicomplexa</taxon>
        <taxon>Aconoidasida</taxon>
        <taxon>Haemosporida</taxon>
        <taxon>Plasmodiidae</taxon>
        <taxon>Plasmodium</taxon>
        <taxon>Plasmodium (Plasmodium)</taxon>
    </lineage>
</organism>
<protein>
    <submittedName>
        <fullName evidence="3">STP1 protein</fullName>
    </submittedName>
</protein>